<dbReference type="GeneTree" id="ENSGT00940000157340"/>
<dbReference type="InParanoid" id="I3KNM4"/>
<dbReference type="InterPro" id="IPR052223">
    <property type="entry name" value="Actin_Cytoskeleton_Reg"/>
</dbReference>
<evidence type="ECO:0000313" key="4">
    <source>
        <dbReference type="Ensembl" id="ENSONIP00000022719.2"/>
    </source>
</evidence>
<keyword evidence="5" id="KW-1185">Reference proteome</keyword>
<feature type="compositionally biased region" description="Polar residues" evidence="2">
    <location>
        <begin position="742"/>
        <end position="758"/>
    </location>
</feature>
<dbReference type="PANTHER" id="PTHR17271:SF14">
    <property type="entry name" value="TRIO AND F-ACTIN-BINDING PROTEIN-LIKE ISOFORM X1"/>
    <property type="match status" value="1"/>
</dbReference>
<feature type="compositionally biased region" description="Low complexity" evidence="2">
    <location>
        <begin position="196"/>
        <end position="208"/>
    </location>
</feature>
<organism evidence="4 5">
    <name type="scientific">Oreochromis niloticus</name>
    <name type="common">Nile tilapia</name>
    <name type="synonym">Tilapia nilotica</name>
    <dbReference type="NCBI Taxonomy" id="8128"/>
    <lineage>
        <taxon>Eukaryota</taxon>
        <taxon>Metazoa</taxon>
        <taxon>Chordata</taxon>
        <taxon>Craniata</taxon>
        <taxon>Vertebrata</taxon>
        <taxon>Euteleostomi</taxon>
        <taxon>Actinopterygii</taxon>
        <taxon>Neopterygii</taxon>
        <taxon>Teleostei</taxon>
        <taxon>Neoteleostei</taxon>
        <taxon>Acanthomorphata</taxon>
        <taxon>Ovalentaria</taxon>
        <taxon>Cichlomorphae</taxon>
        <taxon>Cichliformes</taxon>
        <taxon>Cichlidae</taxon>
        <taxon>African cichlids</taxon>
        <taxon>Pseudocrenilabrinae</taxon>
        <taxon>Oreochromini</taxon>
        <taxon>Oreochromis</taxon>
    </lineage>
</organism>
<evidence type="ECO:0000256" key="1">
    <source>
        <dbReference type="SAM" id="Coils"/>
    </source>
</evidence>
<feature type="compositionally biased region" description="Polar residues" evidence="2">
    <location>
        <begin position="256"/>
        <end position="315"/>
    </location>
</feature>
<feature type="compositionally biased region" description="Polar residues" evidence="2">
    <location>
        <begin position="101"/>
        <end position="120"/>
    </location>
</feature>
<dbReference type="SMART" id="SM00233">
    <property type="entry name" value="PH"/>
    <property type="match status" value="1"/>
</dbReference>
<feature type="compositionally biased region" description="Polar residues" evidence="2">
    <location>
        <begin position="1"/>
        <end position="15"/>
    </location>
</feature>
<dbReference type="Gene3D" id="2.30.29.30">
    <property type="entry name" value="Pleckstrin-homology domain (PH domain)/Phosphotyrosine-binding domain (PTB)"/>
    <property type="match status" value="1"/>
</dbReference>
<dbReference type="PANTHER" id="PTHR17271">
    <property type="entry name" value="PLECKSTRIN HOMOLOGY PH DOMAIN-CONTAINING PROTEIN"/>
    <property type="match status" value="1"/>
</dbReference>
<feature type="compositionally biased region" description="Basic and acidic residues" evidence="2">
    <location>
        <begin position="730"/>
        <end position="740"/>
    </location>
</feature>
<dbReference type="STRING" id="8128.ENSONIP00000022719"/>
<feature type="compositionally biased region" description="Polar residues" evidence="2">
    <location>
        <begin position="128"/>
        <end position="139"/>
    </location>
</feature>
<dbReference type="GO" id="GO:0051015">
    <property type="term" value="F:actin filament binding"/>
    <property type="evidence" value="ECO:0007669"/>
    <property type="project" value="TreeGrafter"/>
</dbReference>
<feature type="compositionally biased region" description="Low complexity" evidence="2">
    <location>
        <begin position="160"/>
        <end position="177"/>
    </location>
</feature>
<feature type="compositionally biased region" description="Polar residues" evidence="2">
    <location>
        <begin position="322"/>
        <end position="332"/>
    </location>
</feature>
<keyword evidence="1" id="KW-0175">Coiled coil</keyword>
<feature type="compositionally biased region" description="Basic and acidic residues" evidence="2">
    <location>
        <begin position="471"/>
        <end position="497"/>
    </location>
</feature>
<dbReference type="HOGENOM" id="CLU_011327_1_0_1"/>
<feature type="region of interest" description="Disordered" evidence="2">
    <location>
        <begin position="436"/>
        <end position="538"/>
    </location>
</feature>
<feature type="compositionally biased region" description="Basic and acidic residues" evidence="2">
    <location>
        <begin position="244"/>
        <end position="253"/>
    </location>
</feature>
<feature type="region of interest" description="Disordered" evidence="2">
    <location>
        <begin position="690"/>
        <end position="713"/>
    </location>
</feature>
<protein>
    <recommendedName>
        <fullName evidence="3">PH domain-containing protein</fullName>
    </recommendedName>
</protein>
<feature type="compositionally biased region" description="Low complexity" evidence="2">
    <location>
        <begin position="334"/>
        <end position="350"/>
    </location>
</feature>
<feature type="domain" description="PH" evidence="3">
    <location>
        <begin position="533"/>
        <end position="629"/>
    </location>
</feature>
<dbReference type="AlphaFoldDB" id="I3KNM4"/>
<feature type="compositionally biased region" description="Basic and acidic residues" evidence="2">
    <location>
        <begin position="447"/>
        <end position="462"/>
    </location>
</feature>
<evidence type="ECO:0000259" key="3">
    <source>
        <dbReference type="PROSITE" id="PS50003"/>
    </source>
</evidence>
<feature type="region of interest" description="Disordered" evidence="2">
    <location>
        <begin position="730"/>
        <end position="766"/>
    </location>
</feature>
<dbReference type="Ensembl" id="ENSONIT00000022739.2">
    <property type="protein sequence ID" value="ENSONIP00000022719.2"/>
    <property type="gene ID" value="ENSONIG00000018028.2"/>
</dbReference>
<gene>
    <name evidence="4" type="primary">LOC102077678</name>
</gene>
<feature type="compositionally biased region" description="Polar residues" evidence="2">
    <location>
        <begin position="233"/>
        <end position="243"/>
    </location>
</feature>
<dbReference type="Pfam" id="PF00169">
    <property type="entry name" value="PH"/>
    <property type="match status" value="1"/>
</dbReference>
<feature type="region of interest" description="Disordered" evidence="2">
    <location>
        <begin position="632"/>
        <end position="659"/>
    </location>
</feature>
<dbReference type="InterPro" id="IPR011993">
    <property type="entry name" value="PH-like_dom_sf"/>
</dbReference>
<dbReference type="OMA" id="MTYSNFR"/>
<dbReference type="SUPFAM" id="SSF50729">
    <property type="entry name" value="PH domain-like"/>
    <property type="match status" value="1"/>
</dbReference>
<dbReference type="Proteomes" id="UP000005207">
    <property type="component" value="Linkage group LG6"/>
</dbReference>
<proteinExistence type="predicted"/>
<reference evidence="4" key="3">
    <citation type="submission" date="2025-09" db="UniProtKB">
        <authorList>
            <consortium name="Ensembl"/>
        </authorList>
    </citation>
    <scope>IDENTIFICATION</scope>
</reference>
<feature type="region of interest" description="Disordered" evidence="2">
    <location>
        <begin position="921"/>
        <end position="942"/>
    </location>
</feature>
<feature type="compositionally biased region" description="Polar residues" evidence="2">
    <location>
        <begin position="182"/>
        <end position="191"/>
    </location>
</feature>
<accession>I3KNM4</accession>
<dbReference type="PROSITE" id="PS50003">
    <property type="entry name" value="PH_DOMAIN"/>
    <property type="match status" value="1"/>
</dbReference>
<evidence type="ECO:0000256" key="2">
    <source>
        <dbReference type="SAM" id="MobiDB-lite"/>
    </source>
</evidence>
<dbReference type="InterPro" id="IPR001849">
    <property type="entry name" value="PH_domain"/>
</dbReference>
<feature type="coiled-coil region" evidence="1">
    <location>
        <begin position="775"/>
        <end position="878"/>
    </location>
</feature>
<dbReference type="GO" id="GO:1900026">
    <property type="term" value="P:positive regulation of substrate adhesion-dependent cell spreading"/>
    <property type="evidence" value="ECO:0007669"/>
    <property type="project" value="TreeGrafter"/>
</dbReference>
<feature type="region of interest" description="Disordered" evidence="2">
    <location>
        <begin position="93"/>
        <end position="378"/>
    </location>
</feature>
<feature type="compositionally biased region" description="Basic and acidic residues" evidence="2">
    <location>
        <begin position="702"/>
        <end position="713"/>
    </location>
</feature>
<reference evidence="5" key="1">
    <citation type="submission" date="2012-01" db="EMBL/GenBank/DDBJ databases">
        <title>The Genome Sequence of Oreochromis niloticus (Nile Tilapia).</title>
        <authorList>
            <consortium name="Broad Institute Genome Assembly Team"/>
            <consortium name="Broad Institute Sequencing Platform"/>
            <person name="Di Palma F."/>
            <person name="Johnson J."/>
            <person name="Lander E.S."/>
            <person name="Lindblad-Toh K."/>
        </authorList>
    </citation>
    <scope>NUCLEOTIDE SEQUENCE [LARGE SCALE GENOMIC DNA]</scope>
</reference>
<feature type="compositionally biased region" description="Basic and acidic residues" evidence="2">
    <location>
        <begin position="45"/>
        <end position="70"/>
    </location>
</feature>
<feature type="region of interest" description="Disordered" evidence="2">
    <location>
        <begin position="1"/>
        <end position="81"/>
    </location>
</feature>
<evidence type="ECO:0000313" key="5">
    <source>
        <dbReference type="Proteomes" id="UP000005207"/>
    </source>
</evidence>
<name>I3KNM4_ORENI</name>
<dbReference type="GO" id="GO:0015629">
    <property type="term" value="C:actin cytoskeleton"/>
    <property type="evidence" value="ECO:0007669"/>
    <property type="project" value="TreeGrafter"/>
</dbReference>
<sequence length="1065" mass="120259">MTRLDSSPPQGTESSWMDERRGRNRSRQASESWGDRGQESGYFSPDRRGDGEQQTEEAKKRQFRYYERGHPLPSNYVPEPKACVPYRNVNLGVPSQRRNQETYMQETWRSESPQRYTYHSNFRRGDSQRNSPTRHSSMSPERYNLTESPVGARRGSSVCRSQTRSHTSSHSSPQLPSYGPSCHTSGWSSPSCRKGSTASRTASPSRATPSHRRAGSLLSQNGEYDAKKVYSRESGSPSQASNRHSLDSEKLYRNLESISRRGSSALQQNSYELSQPSPRIRTAVNSLTNTRTRNSRDVSPSRNGYGTSHSPQRQPCSRDSRLSPQNSWQGSAHSLLSIPASPGSSSSRRGTGPQVFGGSLSQATITGTDEADEGKNKVIGDRSRSAIRRGMDTLLISEPKKAAVDAEEVGMTIDDYIVLADIPKIQVESEEEFPGLRLRNQSPSPCRDQRLRTYRYQDEIDRSSQFYSSRPESDERGRGRERGRDRREKCRDSENGRSSRRRSAASLHTQTSDSQSGKHRSSKVKERPAPPERLQTQGWMSRLDEHGKWRKHWFVLGDTSLRYYRDSEAEESDDLDGEIELTSCVNVSDCDVDKNYGLQIQTKGAVFTLSAVTSRIRKNWLKLLKQAIQNNTHQSDIGSEKENPLSRRPSPCQPRAQFTCKDSGYEPATCTSTTTAANSYQTEIHHQAADRDLGADLSPASQREEGEGWDREQAKRLEERNKWFEEGHPVNEMGSRDHSPPQEVNQSVTGSQTNTSNMKEAPPSINGSQITMNTAEALQKEAVFLQKQVESIKRERAAMGIEVESPCGTGAPCRARLEAMEVAHRKALQELQEKHAKEIKKLEEEKDRMLQEESQAAAKAMEALRTAHREELERQVEKARKSFAGAAHVDSSCRGQALQADVLHSELDVLSERYSQKCLELDRTEQSSKSRETELGRKEKELEQLRRENQDLKAKLAEEISRMRYFITGQRSDVVSLCNTERAASELETLLRAKENEVQYLKKEISCLQNEVQSLTKEKEVAYERFKEAYVELSDTRGRGQLEMGSLNEHLRLANAALQEGARQT</sequence>
<reference evidence="4" key="2">
    <citation type="submission" date="2025-08" db="UniProtKB">
        <authorList>
            <consortium name="Ensembl"/>
        </authorList>
    </citation>
    <scope>IDENTIFICATION</scope>
</reference>